<dbReference type="RefSeq" id="WP_242176811.1">
    <property type="nucleotide sequence ID" value="NZ_JAKQYM010000001.1"/>
</dbReference>
<reference evidence="1" key="1">
    <citation type="submission" date="2022-02" db="EMBL/GenBank/DDBJ databases">
        <title>Polaribacter sp. MSW13, isolated from seawater.</title>
        <authorList>
            <person name="Kristyanto S."/>
            <person name="Jung J."/>
            <person name="Jeon C.O."/>
        </authorList>
    </citation>
    <scope>NUCLEOTIDE SEQUENCE</scope>
    <source>
        <strain evidence="1">MSW13</strain>
    </source>
</reference>
<dbReference type="AlphaFoldDB" id="A0A9X1VJJ2"/>
<comment type="caution">
    <text evidence="1">The sequence shown here is derived from an EMBL/GenBank/DDBJ whole genome shotgun (WGS) entry which is preliminary data.</text>
</comment>
<accession>A0A9X1VJJ2</accession>
<protein>
    <submittedName>
        <fullName evidence="1">Uncharacterized protein</fullName>
    </submittedName>
</protein>
<evidence type="ECO:0000313" key="2">
    <source>
        <dbReference type="Proteomes" id="UP001139369"/>
    </source>
</evidence>
<organism evidence="1 2">
    <name type="scientific">Polaribacter marinus</name>
    <dbReference type="NCBI Taxonomy" id="2916838"/>
    <lineage>
        <taxon>Bacteria</taxon>
        <taxon>Pseudomonadati</taxon>
        <taxon>Bacteroidota</taxon>
        <taxon>Flavobacteriia</taxon>
        <taxon>Flavobacteriales</taxon>
        <taxon>Flavobacteriaceae</taxon>
    </lineage>
</organism>
<sequence>MGLKNTRSQTEILETSRIALQNVETNPVIKPLMEALGYNTTKIDEGKAILNNAKNLYNQCQE</sequence>
<proteinExistence type="predicted"/>
<gene>
    <name evidence="1" type="ORF">MC378_00830</name>
</gene>
<dbReference type="EMBL" id="JAKQYM010000001">
    <property type="protein sequence ID" value="MCI2227689.1"/>
    <property type="molecule type" value="Genomic_DNA"/>
</dbReference>
<dbReference type="Proteomes" id="UP001139369">
    <property type="component" value="Unassembled WGS sequence"/>
</dbReference>
<evidence type="ECO:0000313" key="1">
    <source>
        <dbReference type="EMBL" id="MCI2227689.1"/>
    </source>
</evidence>
<keyword evidence="2" id="KW-1185">Reference proteome</keyword>
<name>A0A9X1VJJ2_9FLAO</name>